<feature type="compositionally biased region" description="Pro residues" evidence="10">
    <location>
        <begin position="636"/>
        <end position="655"/>
    </location>
</feature>
<evidence type="ECO:0000259" key="11">
    <source>
        <dbReference type="PROSITE" id="PS00022"/>
    </source>
</evidence>
<comment type="cofactor">
    <cofactor evidence="9">
        <name>Zn(2+)</name>
        <dbReference type="ChEBI" id="CHEBI:29105"/>
    </cofactor>
    <text evidence="9">Binds 1 zinc ion per subunit.</text>
</comment>
<proteinExistence type="inferred from homology"/>
<dbReference type="EMBL" id="LGRX02027870">
    <property type="protein sequence ID" value="KAK3248683.1"/>
    <property type="molecule type" value="Genomic_DNA"/>
</dbReference>
<dbReference type="AlphaFoldDB" id="A0AAE0C586"/>
<dbReference type="PANTHER" id="PTHR10942:SF0">
    <property type="entry name" value="LEISHMANOLYSIN-LIKE PEPTIDASE"/>
    <property type="match status" value="1"/>
</dbReference>
<keyword evidence="4" id="KW-0378">Hydrolase</keyword>
<keyword evidence="14" id="KW-1185">Reference proteome</keyword>
<dbReference type="Pfam" id="PF23106">
    <property type="entry name" value="EGF_Teneurin"/>
    <property type="match status" value="1"/>
</dbReference>
<protein>
    <recommendedName>
        <fullName evidence="11 12">EGF-like domain-containing protein</fullName>
    </recommendedName>
</protein>
<gene>
    <name evidence="13" type="ORF">CYMTET_41858</name>
</gene>
<evidence type="ECO:0000256" key="1">
    <source>
        <dbReference type="ARBA" id="ARBA00005860"/>
    </source>
</evidence>
<organism evidence="13 14">
    <name type="scientific">Cymbomonas tetramitiformis</name>
    <dbReference type="NCBI Taxonomy" id="36881"/>
    <lineage>
        <taxon>Eukaryota</taxon>
        <taxon>Viridiplantae</taxon>
        <taxon>Chlorophyta</taxon>
        <taxon>Pyramimonadophyceae</taxon>
        <taxon>Pyramimonadales</taxon>
        <taxon>Pyramimonadaceae</taxon>
        <taxon>Cymbomonas</taxon>
    </lineage>
</organism>
<dbReference type="PROSITE" id="PS01186">
    <property type="entry name" value="EGF_2"/>
    <property type="match status" value="1"/>
</dbReference>
<keyword evidence="5 9" id="KW-0862">Zinc</keyword>
<evidence type="ECO:0000256" key="2">
    <source>
        <dbReference type="ARBA" id="ARBA00022670"/>
    </source>
</evidence>
<dbReference type="PROSITE" id="PS00022">
    <property type="entry name" value="EGF_1"/>
    <property type="match status" value="1"/>
</dbReference>
<comment type="caution">
    <text evidence="13">The sequence shown here is derived from an EMBL/GenBank/DDBJ whole genome shotgun (WGS) entry which is preliminary data.</text>
</comment>
<reference evidence="13 14" key="1">
    <citation type="journal article" date="2015" name="Genome Biol. Evol.">
        <title>Comparative Genomics of a Bacterivorous Green Alga Reveals Evolutionary Causalities and Consequences of Phago-Mixotrophic Mode of Nutrition.</title>
        <authorList>
            <person name="Burns J.A."/>
            <person name="Paasch A."/>
            <person name="Narechania A."/>
            <person name="Kim E."/>
        </authorList>
    </citation>
    <scope>NUCLEOTIDE SEQUENCE [LARGE SCALE GENOMIC DNA]</scope>
    <source>
        <strain evidence="13 14">PLY_AMNH</strain>
    </source>
</reference>
<dbReference type="FunFam" id="2.10.25.10:FF:000001">
    <property type="entry name" value="Tenascin C"/>
    <property type="match status" value="1"/>
</dbReference>
<evidence type="ECO:0000256" key="10">
    <source>
        <dbReference type="SAM" id="MobiDB-lite"/>
    </source>
</evidence>
<name>A0AAE0C586_9CHLO</name>
<feature type="binding site" evidence="9">
    <location>
        <position position="284"/>
    </location>
    <ligand>
        <name>Zn(2+)</name>
        <dbReference type="ChEBI" id="CHEBI:29105"/>
        <note>catalytic</note>
    </ligand>
</feature>
<dbReference type="Gene3D" id="3.10.170.20">
    <property type="match status" value="1"/>
</dbReference>
<dbReference type="PANTHER" id="PTHR10942">
    <property type="entry name" value="LEISHMANOLYSIN-LIKE PEPTIDASE"/>
    <property type="match status" value="1"/>
</dbReference>
<sequence length="684" mass="74125">MIQRHLTPQRQVPKEAHLHLNQRQTNLFPRRNLEEDDSADLRFHVECQLTNVNGTMRSLLQDTIFPAALAALKLRLKMRKPVQGRLFLPRWCNSFYPDNNKCHAVLDLGTCGDFEGAPTHNASYFGPYETCDCSSTTSCSCANHQGGSGLVDKDVVVYVTADERALPCSSNAIAIGGHCLQDMEDMRPVAVFVNFCTSQLLKMDYRSLVGVTVHEMLHGLFFSDELFKSYIDDEGKILDGVSDGTNIITPQVLAAARRQLGCAESSMKGAALENEGGAGTQGSHWEQRLFNTELMTGVMGTAGAIFSNLTLALGHDSGCYVPKYEQASHLSWGFEAGCTFAGGACSDSRFYCNKINDIGCSFGNDAVGTCTAPPLMNSCKIFQPFANEQCELSGQEDKGASKVTGQHFGANGRCILSGEAIWQRKKITPEGEMLVSWTEQAGCYKISPMPRTSLRGMTTAVLSVPQSGAPREDTRYAMLTGLGNSLSRYIMLADKGSHRRITAWVVYPRQVSCWDDNPPQVHITFEGKSRPCPEGQMLNAASFGGRFTQGKIGPCPSANFICPTLGCPKDCNGHGVCYNSTCQCFPGFVGTDCAPQYPIIPEAVNSPPPIQPSSSPKWQIPSPIYPTSATHSPLPFTIPPPPQDVNSSSPPPPHPLSLSPTTTSQGNNSTTRLAVYGSVDDATL</sequence>
<dbReference type="Gene3D" id="2.10.25.10">
    <property type="entry name" value="Laminin"/>
    <property type="match status" value="1"/>
</dbReference>
<dbReference type="PRINTS" id="PR00782">
    <property type="entry name" value="LSHMANOLYSIN"/>
</dbReference>
<evidence type="ECO:0000259" key="12">
    <source>
        <dbReference type="PROSITE" id="PS01186"/>
    </source>
</evidence>
<evidence type="ECO:0000313" key="14">
    <source>
        <dbReference type="Proteomes" id="UP001190700"/>
    </source>
</evidence>
<feature type="active site" evidence="8">
    <location>
        <position position="215"/>
    </location>
</feature>
<evidence type="ECO:0000313" key="13">
    <source>
        <dbReference type="EMBL" id="KAK3248683.1"/>
    </source>
</evidence>
<comment type="similarity">
    <text evidence="1">Belongs to the peptidase M8 family.</text>
</comment>
<feature type="binding site" evidence="9">
    <location>
        <position position="218"/>
    </location>
    <ligand>
        <name>Zn(2+)</name>
        <dbReference type="ChEBI" id="CHEBI:29105"/>
        <note>catalytic</note>
    </ligand>
</feature>
<dbReference type="GO" id="GO:0016020">
    <property type="term" value="C:membrane"/>
    <property type="evidence" value="ECO:0007669"/>
    <property type="project" value="InterPro"/>
</dbReference>
<feature type="binding site" evidence="9">
    <location>
        <position position="214"/>
    </location>
    <ligand>
        <name>Zn(2+)</name>
        <dbReference type="ChEBI" id="CHEBI:29105"/>
        <note>catalytic</note>
    </ligand>
</feature>
<accession>A0AAE0C586</accession>
<evidence type="ECO:0000256" key="5">
    <source>
        <dbReference type="ARBA" id="ARBA00022833"/>
    </source>
</evidence>
<dbReference type="GO" id="GO:0046872">
    <property type="term" value="F:metal ion binding"/>
    <property type="evidence" value="ECO:0007669"/>
    <property type="project" value="UniProtKB-KW"/>
</dbReference>
<evidence type="ECO:0000256" key="6">
    <source>
        <dbReference type="ARBA" id="ARBA00023049"/>
    </source>
</evidence>
<evidence type="ECO:0000256" key="3">
    <source>
        <dbReference type="ARBA" id="ARBA00022723"/>
    </source>
</evidence>
<keyword evidence="3 9" id="KW-0479">Metal-binding</keyword>
<dbReference type="GO" id="GO:0006508">
    <property type="term" value="P:proteolysis"/>
    <property type="evidence" value="ECO:0007669"/>
    <property type="project" value="UniProtKB-KW"/>
</dbReference>
<keyword evidence="7" id="KW-0325">Glycoprotein</keyword>
<dbReference type="GO" id="GO:0004222">
    <property type="term" value="F:metalloendopeptidase activity"/>
    <property type="evidence" value="ECO:0007669"/>
    <property type="project" value="InterPro"/>
</dbReference>
<keyword evidence="2" id="KW-0645">Protease</keyword>
<evidence type="ECO:0000256" key="4">
    <source>
        <dbReference type="ARBA" id="ARBA00022801"/>
    </source>
</evidence>
<feature type="domain" description="EGF-like" evidence="11 12">
    <location>
        <begin position="582"/>
        <end position="593"/>
    </location>
</feature>
<feature type="compositionally biased region" description="Low complexity" evidence="10">
    <location>
        <begin position="612"/>
        <end position="622"/>
    </location>
</feature>
<evidence type="ECO:0000256" key="8">
    <source>
        <dbReference type="PIRSR" id="PIRSR601577-1"/>
    </source>
</evidence>
<keyword evidence="6 9" id="KW-0482">Metalloprotease</keyword>
<evidence type="ECO:0000256" key="9">
    <source>
        <dbReference type="PIRSR" id="PIRSR601577-2"/>
    </source>
</evidence>
<dbReference type="InterPro" id="IPR000742">
    <property type="entry name" value="EGF"/>
</dbReference>
<dbReference type="InterPro" id="IPR001577">
    <property type="entry name" value="Peptidase_M8"/>
</dbReference>
<dbReference type="GO" id="GO:0005737">
    <property type="term" value="C:cytoplasm"/>
    <property type="evidence" value="ECO:0007669"/>
    <property type="project" value="TreeGrafter"/>
</dbReference>
<dbReference type="Proteomes" id="UP001190700">
    <property type="component" value="Unassembled WGS sequence"/>
</dbReference>
<evidence type="ECO:0000256" key="7">
    <source>
        <dbReference type="ARBA" id="ARBA00023180"/>
    </source>
</evidence>
<dbReference type="GO" id="GO:0007155">
    <property type="term" value="P:cell adhesion"/>
    <property type="evidence" value="ECO:0007669"/>
    <property type="project" value="InterPro"/>
</dbReference>
<dbReference type="SUPFAM" id="SSF55486">
    <property type="entry name" value="Metalloproteases ('zincins'), catalytic domain"/>
    <property type="match status" value="1"/>
</dbReference>
<dbReference type="Gene3D" id="3.90.132.10">
    <property type="entry name" value="Leishmanolysin , domain 2"/>
    <property type="match status" value="1"/>
</dbReference>
<dbReference type="Pfam" id="PF01457">
    <property type="entry name" value="Peptidase_M8"/>
    <property type="match status" value="1"/>
</dbReference>
<feature type="region of interest" description="Disordered" evidence="10">
    <location>
        <begin position="604"/>
        <end position="684"/>
    </location>
</feature>